<evidence type="ECO:0000256" key="4">
    <source>
        <dbReference type="ARBA" id="ARBA00023306"/>
    </source>
</evidence>
<feature type="region of interest" description="Disordered" evidence="6">
    <location>
        <begin position="313"/>
        <end position="387"/>
    </location>
</feature>
<evidence type="ECO:0000313" key="9">
    <source>
        <dbReference type="EMBL" id="KAE8242028.1"/>
    </source>
</evidence>
<dbReference type="EMBL" id="LWDF02000814">
    <property type="protein sequence ID" value="KAE8242028.1"/>
    <property type="molecule type" value="Genomic_DNA"/>
</dbReference>
<dbReference type="Proteomes" id="UP000077521">
    <property type="component" value="Unassembled WGS sequence"/>
</dbReference>
<evidence type="ECO:0000256" key="3">
    <source>
        <dbReference type="ARBA" id="ARBA00023127"/>
    </source>
</evidence>
<evidence type="ECO:0000259" key="8">
    <source>
        <dbReference type="SMART" id="SM01332"/>
    </source>
</evidence>
<keyword evidence="2" id="KW-0132">Cell division</keyword>
<evidence type="ECO:0000256" key="6">
    <source>
        <dbReference type="SAM" id="MobiDB-lite"/>
    </source>
</evidence>
<name>A0A177TV99_9BASI</name>
<dbReference type="InterPro" id="IPR013763">
    <property type="entry name" value="Cyclin-like_dom"/>
</dbReference>
<feature type="compositionally biased region" description="Low complexity" evidence="6">
    <location>
        <begin position="233"/>
        <end position="249"/>
    </location>
</feature>
<proteinExistence type="inferred from homology"/>
<dbReference type="SMART" id="SM01332">
    <property type="entry name" value="Cyclin_C"/>
    <property type="match status" value="1"/>
</dbReference>
<feature type="compositionally biased region" description="Low complexity" evidence="6">
    <location>
        <begin position="357"/>
        <end position="368"/>
    </location>
</feature>
<dbReference type="SUPFAM" id="SSF47954">
    <property type="entry name" value="Cyclin-like"/>
    <property type="match status" value="2"/>
</dbReference>
<comment type="similarity">
    <text evidence="1">Belongs to the cyclin family. Cyclin AB subfamily.</text>
</comment>
<evidence type="ECO:0000259" key="7">
    <source>
        <dbReference type="SMART" id="SM00385"/>
    </source>
</evidence>
<accession>A0A177TV99</accession>
<feature type="compositionally biased region" description="Polar residues" evidence="6">
    <location>
        <begin position="109"/>
        <end position="118"/>
    </location>
</feature>
<dbReference type="GO" id="GO:0051301">
    <property type="term" value="P:cell division"/>
    <property type="evidence" value="ECO:0007669"/>
    <property type="project" value="UniProtKB-KW"/>
</dbReference>
<feature type="compositionally biased region" description="Low complexity" evidence="6">
    <location>
        <begin position="177"/>
        <end position="187"/>
    </location>
</feature>
<dbReference type="FunFam" id="1.10.472.10:FF:000001">
    <property type="entry name" value="G2/mitotic-specific cyclin"/>
    <property type="match status" value="1"/>
</dbReference>
<feature type="compositionally biased region" description="Low complexity" evidence="6">
    <location>
        <begin position="1"/>
        <end position="15"/>
    </location>
</feature>
<protein>
    <recommendedName>
        <fullName evidence="11">Cyclin N-terminal domain-containing protein</fullName>
    </recommendedName>
</protein>
<dbReference type="Pfam" id="PF02984">
    <property type="entry name" value="Cyclin_C"/>
    <property type="match status" value="1"/>
</dbReference>
<keyword evidence="3 5" id="KW-0195">Cyclin</keyword>
<feature type="compositionally biased region" description="Polar residues" evidence="6">
    <location>
        <begin position="324"/>
        <end position="335"/>
    </location>
</feature>
<reference evidence="9" key="2">
    <citation type="journal article" date="2019" name="IMA Fungus">
        <title>Genome sequencing and comparison of five Tilletia species to identify candidate genes for the detection of regulated species infecting wheat.</title>
        <authorList>
            <person name="Nguyen H.D.T."/>
            <person name="Sultana T."/>
            <person name="Kesanakurti P."/>
            <person name="Hambleton S."/>
        </authorList>
    </citation>
    <scope>NUCLEOTIDE SEQUENCE</scope>
    <source>
        <strain evidence="9">DAOMC 236416</strain>
    </source>
</reference>
<dbReference type="CDD" id="cd20512">
    <property type="entry name" value="CYCLIN_CLBs_yeast_rpt2"/>
    <property type="match status" value="1"/>
</dbReference>
<feature type="compositionally biased region" description="Polar residues" evidence="6">
    <location>
        <begin position="80"/>
        <end position="94"/>
    </location>
</feature>
<comment type="caution">
    <text evidence="9">The sequence shown here is derived from an EMBL/GenBank/DDBJ whole genome shotgun (WGS) entry which is preliminary data.</text>
</comment>
<feature type="domain" description="Cyclin-like" evidence="7">
    <location>
        <begin position="601"/>
        <end position="681"/>
    </location>
</feature>
<feature type="domain" description="Cyclin C-terminal" evidence="8">
    <location>
        <begin position="597"/>
        <end position="711"/>
    </location>
</feature>
<dbReference type="InterPro" id="IPR036915">
    <property type="entry name" value="Cyclin-like_sf"/>
</dbReference>
<dbReference type="GO" id="GO:0044772">
    <property type="term" value="P:mitotic cell cycle phase transition"/>
    <property type="evidence" value="ECO:0007669"/>
    <property type="project" value="UniProtKB-ARBA"/>
</dbReference>
<dbReference type="Pfam" id="PF00134">
    <property type="entry name" value="Cyclin_N"/>
    <property type="match status" value="1"/>
</dbReference>
<organism evidence="9 10">
    <name type="scientific">Tilletia indica</name>
    <dbReference type="NCBI Taxonomy" id="43049"/>
    <lineage>
        <taxon>Eukaryota</taxon>
        <taxon>Fungi</taxon>
        <taxon>Dikarya</taxon>
        <taxon>Basidiomycota</taxon>
        <taxon>Ustilaginomycotina</taxon>
        <taxon>Exobasidiomycetes</taxon>
        <taxon>Tilletiales</taxon>
        <taxon>Tilletiaceae</taxon>
        <taxon>Tilletia</taxon>
    </lineage>
</organism>
<evidence type="ECO:0000313" key="10">
    <source>
        <dbReference type="Proteomes" id="UP000077521"/>
    </source>
</evidence>
<keyword evidence="10" id="KW-1185">Reference proteome</keyword>
<evidence type="ECO:0000256" key="1">
    <source>
        <dbReference type="ARBA" id="ARBA00006955"/>
    </source>
</evidence>
<evidence type="ECO:0008006" key="11">
    <source>
        <dbReference type="Google" id="ProtNLM"/>
    </source>
</evidence>
<dbReference type="GO" id="GO:0016538">
    <property type="term" value="F:cyclin-dependent protein serine/threonine kinase regulator activity"/>
    <property type="evidence" value="ECO:0007669"/>
    <property type="project" value="UniProtKB-ARBA"/>
</dbReference>
<reference evidence="9" key="1">
    <citation type="submission" date="2016-04" db="EMBL/GenBank/DDBJ databases">
        <authorList>
            <person name="Nguyen H.D."/>
            <person name="Samba Siva P."/>
            <person name="Cullis J."/>
            <person name="Levesque C.A."/>
            <person name="Hambleton S."/>
        </authorList>
    </citation>
    <scope>NUCLEOTIDE SEQUENCE</scope>
    <source>
        <strain evidence="9">DAOMC 236416</strain>
    </source>
</reference>
<feature type="domain" description="Cyclin-like" evidence="7">
    <location>
        <begin position="502"/>
        <end position="587"/>
    </location>
</feature>
<dbReference type="SMART" id="SM00385">
    <property type="entry name" value="CYCLIN"/>
    <property type="match status" value="2"/>
</dbReference>
<dbReference type="Gene3D" id="1.10.472.10">
    <property type="entry name" value="Cyclin-like"/>
    <property type="match status" value="2"/>
</dbReference>
<feature type="region of interest" description="Disordered" evidence="6">
    <location>
        <begin position="1"/>
        <end position="120"/>
    </location>
</feature>
<evidence type="ECO:0000256" key="2">
    <source>
        <dbReference type="ARBA" id="ARBA00022618"/>
    </source>
</evidence>
<feature type="compositionally biased region" description="Low complexity" evidence="6">
    <location>
        <begin position="138"/>
        <end position="170"/>
    </location>
</feature>
<feature type="region of interest" description="Disordered" evidence="6">
    <location>
        <begin position="138"/>
        <end position="266"/>
    </location>
</feature>
<feature type="compositionally biased region" description="Polar residues" evidence="6">
    <location>
        <begin position="206"/>
        <end position="232"/>
    </location>
</feature>
<dbReference type="PANTHER" id="PTHR10177">
    <property type="entry name" value="CYCLINS"/>
    <property type="match status" value="1"/>
</dbReference>
<dbReference type="InterPro" id="IPR004367">
    <property type="entry name" value="Cyclin_C-dom"/>
</dbReference>
<dbReference type="InterPro" id="IPR006671">
    <property type="entry name" value="Cyclin_N"/>
</dbReference>
<keyword evidence="4" id="KW-0131">Cell cycle</keyword>
<dbReference type="FunFam" id="1.10.472.10:FF:000005">
    <property type="entry name" value="G2/mitotic-specific cyclin B"/>
    <property type="match status" value="1"/>
</dbReference>
<gene>
    <name evidence="9" type="ORF">A4X13_0g7154</name>
</gene>
<dbReference type="AlphaFoldDB" id="A0A177TV99"/>
<evidence type="ECO:0000256" key="5">
    <source>
        <dbReference type="RuleBase" id="RU000383"/>
    </source>
</evidence>
<sequence length="749" mass="80161">MASRHTTSRSTRSARPGSGIDVSGIPTSRSAGSVSDHAAHGSSFLLRAKASRVPSSAGAITGKTELNRTHTAGAPRTALSDRSNVPVRTSSAQHSVEDGPVKLGKHSRTSSAISNDGASGQLKAKVTATALAARRRLGSGISSSSTSGATVAGQSGVGPARSRASSSASLSGGGSGSVPNSSNFNFGLRRSRGASVTGQGLADGIPSSSSLGRITTNGDRTVRRTGSTTHLRASSSSATSSSALNSAESMDVDGEPTASKGKARLGNEFEDIAEVSADIDRQPHNASTQRDGSTLQNLANAAMAAVTQLDDMMSDDDSTSASSGTRNNAAQTFSVNGPAGWTETDATTPRPDDDLPSADPAPSSPCLDGDVDGEDAFQEPNLDPEHLFTLPPDMEAAAQHAVAAIKARYRSEVLVPAMERAREERIEAVRNGTMSESVAAYENHLATMGLDPDEERDTTMAAEYAEEVFAYMSQCEKTTMANPHYMDFQNEMDWSLRMTLVDWLMQIHVRFHMLPETLWIAINLADRFLSVRVVSLPKLQLVGVTAMFIASKYEEIMAPTLDEMISLMTASSYTRDEILKGERIVLSTLDFNVSKYCSPYSWVRRISKADEYDVQTRTLCKFLIECTLLDHRFLRVKPSTIAAIGMFLAKKMLGGEWNDAFVYYSGFTAEQLLPGANMLLERLLDPAFDDMFVCKKYSSRKFLKASSFARAWVRAHAGGSLDPATIAALQQNHYDQPAEVAAQGQAMVS</sequence>
<dbReference type="InterPro" id="IPR039361">
    <property type="entry name" value="Cyclin"/>
</dbReference>